<dbReference type="GO" id="GO:0008409">
    <property type="term" value="F:5'-3' exonuclease activity"/>
    <property type="evidence" value="ECO:0007669"/>
    <property type="project" value="UniProtKB-UniRule"/>
</dbReference>
<evidence type="ECO:0000259" key="16">
    <source>
        <dbReference type="Pfam" id="PF21445"/>
    </source>
</evidence>
<protein>
    <recommendedName>
        <fullName evidence="14">ATP-dependent helicase/deoxyribonuclease subunit B</fullName>
        <ecNumber evidence="14">3.1.-.-</ecNumber>
    </recommendedName>
    <alternativeName>
        <fullName evidence="14">ATP-dependent helicase/nuclease subunit RexB</fullName>
    </alternativeName>
</protein>
<reference evidence="17 18" key="1">
    <citation type="journal article" date="2015" name="Genome Announc.">
        <title>Expanding the biotechnology potential of lactobacilli through comparative genomics of 213 strains and associated genera.</title>
        <authorList>
            <person name="Sun Z."/>
            <person name="Harris H.M."/>
            <person name="McCann A."/>
            <person name="Guo C."/>
            <person name="Argimon S."/>
            <person name="Zhang W."/>
            <person name="Yang X."/>
            <person name="Jeffery I.B."/>
            <person name="Cooney J.C."/>
            <person name="Kagawa T.F."/>
            <person name="Liu W."/>
            <person name="Song Y."/>
            <person name="Salvetti E."/>
            <person name="Wrobel A."/>
            <person name="Rasinkangas P."/>
            <person name="Parkhill J."/>
            <person name="Rea M.C."/>
            <person name="O'Sullivan O."/>
            <person name="Ritari J."/>
            <person name="Douillard F.P."/>
            <person name="Paul Ross R."/>
            <person name="Yang R."/>
            <person name="Briner A.E."/>
            <person name="Felis G.E."/>
            <person name="de Vos W.M."/>
            <person name="Barrangou R."/>
            <person name="Klaenhammer T.R."/>
            <person name="Caufield P.W."/>
            <person name="Cui Y."/>
            <person name="Zhang H."/>
            <person name="O'Toole P.W."/>
        </authorList>
    </citation>
    <scope>NUCLEOTIDE SEQUENCE [LARGE SCALE GENOMIC DNA]</scope>
    <source>
        <strain evidence="17 18">DSM 20623</strain>
    </source>
</reference>
<dbReference type="PANTHER" id="PTHR30591:SF1">
    <property type="entry name" value="RECBCD ENZYME SUBUNIT RECC"/>
    <property type="match status" value="1"/>
</dbReference>
<evidence type="ECO:0000256" key="13">
    <source>
        <dbReference type="ARBA" id="ARBA00023204"/>
    </source>
</evidence>
<dbReference type="eggNOG" id="COG3857">
    <property type="taxonomic scope" value="Bacteria"/>
</dbReference>
<dbReference type="Proteomes" id="UP000051658">
    <property type="component" value="Unassembled WGS sequence"/>
</dbReference>
<gene>
    <name evidence="14" type="primary">rexB</name>
    <name evidence="17" type="ORF">IV74_GL001841</name>
</gene>
<keyword evidence="12 14" id="KW-0238">DNA-binding</keyword>
<name>A0A0R2HWE9_CARDV</name>
<feature type="binding site" evidence="14">
    <location>
        <position position="840"/>
    </location>
    <ligand>
        <name>[4Fe-4S] cluster</name>
        <dbReference type="ChEBI" id="CHEBI:49883"/>
    </ligand>
</feature>
<keyword evidence="13 14" id="KW-0234">DNA repair</keyword>
<dbReference type="GO" id="GO:0016817">
    <property type="term" value="F:hydrolase activity, acting on acid anhydrides"/>
    <property type="evidence" value="ECO:0007669"/>
    <property type="project" value="InterPro"/>
</dbReference>
<evidence type="ECO:0000256" key="4">
    <source>
        <dbReference type="ARBA" id="ARBA00022741"/>
    </source>
</evidence>
<dbReference type="EMBL" id="JQBS01000035">
    <property type="protein sequence ID" value="KRN54260.1"/>
    <property type="molecule type" value="Genomic_DNA"/>
</dbReference>
<keyword evidence="10 14" id="KW-0408">Iron</keyword>
<keyword evidence="1 14" id="KW-0004">4Fe-4S</keyword>
<dbReference type="GO" id="GO:0000724">
    <property type="term" value="P:double-strand break repair via homologous recombination"/>
    <property type="evidence" value="ECO:0007669"/>
    <property type="project" value="UniProtKB-UniRule"/>
</dbReference>
<feature type="domain" description="ATP-dependent helicase/deoxyribonuclease subunit B N-terminal" evidence="16">
    <location>
        <begin position="9"/>
        <end position="303"/>
    </location>
</feature>
<keyword evidence="7 14" id="KW-0347">Helicase</keyword>
<evidence type="ECO:0000256" key="9">
    <source>
        <dbReference type="ARBA" id="ARBA00022840"/>
    </source>
</evidence>
<evidence type="ECO:0000256" key="7">
    <source>
        <dbReference type="ARBA" id="ARBA00022806"/>
    </source>
</evidence>
<feature type="binding site" evidence="14">
    <location>
        <position position="1173"/>
    </location>
    <ligand>
        <name>[4Fe-4S] cluster</name>
        <dbReference type="ChEBI" id="CHEBI:49883"/>
    </ligand>
</feature>
<accession>A0A0R2HWE9</accession>
<keyword evidence="2 14" id="KW-0540">Nuclease</keyword>
<sequence>MTITMRLQFVLGRGNTAKQNYLLDEIGQTLTEDSTAKLFYLIPEHMSFQTEMSVLEGLGKMPNFQNQKLIGMMNLQVFSFRRLAWYFLQDSSLYHKPQLTNTGLTMLVRKLLLQYENELTIYRGEVKKSGFVEKLTELFLELRSGKITESDLQELLKQQGDSPKEADLKLKLQDIVLLYHAFENALLGKYLEKEDILTALATKIETVDLSNTTIYIDGYTRFNAQEQALIVALMKASKKVTIALTLDKGYPTEKPSMFELFQATGETYYQLYQAARGDGIQVEHDKILKESDARYSEEINQLEDFWVETSKLLPIDYRKKQERIPMSNCVEVWQASNKQVEVTHVAKEIRRLIASKEYRYQDILVLARDMSEYQSILEPIFKENELEVFTDDAAVMSHHPLAEFLVAMLAIKKNNWRYQDVMRLLRTELLLPLQQVEESVDRTTRVLMKQNHINNFRNKIDITENVVLMYGYEGFYWTQKKPWHYSRFVQEETAGQTTEDQRIEGIANEVRDFLQKTLLPFFKKLDQATNGLSFAKELYEFLEKSGVSQQLSFWRDQEIEKNNLEVAKQHEQTWDVLLQLLDEYVEILGTESVDLDAFNDILIAGFEGASYHLVPPTIDQIMFSPFDTTRRNATKITFILGMTDTNLPAKIENKSVLTQEDRTYFSEFLPEDKFLAPSVESLTATEPLQAYLAFLSSTERLIFSYSKNDDSKQSAQLSSYIQRIVTGLDIPIQTKVEDSTTILEEQEEALAFIGSKRSTLSQLLVVLRKSQEENSPLNHFWYGIYQYLTGSGGMKELTKQVLKSLTYKNVPKPLKPEIVSELYGKELYTSVSRMENFYSCHYKHFVTYGLGLKEREVFGLSPAGTGEFFHDALDQLFKSLHSQNILLSELTEETLSKVTDDVLQVIYGKPKFSILTVSNRMNYIRYQLSQTIQRVAWALSNQSRKTGMSTIETEVLFGQIASQKGIEGLEIPLKNDGKLHVRGKIDRVDGMEVDGSHYLSIVDYKSSAHTFDYRDAYYGLAMQMITYLDTALMNSVSLVGHEAKPAGAFYLHVKNPFINDEDASDEEHYQDSLLKNFKLDGILLEDDPMLRKLDQSLEPTNSSLVYPYRELKDETLKSAKFVTNDEMAALRNHNNRLFKKAGDKIISGDTDLNPYYKDKQRIACGMCPFRSICEFDVMLPENNYHRVDPLSQKDVLERMLKEEGEKDES</sequence>
<dbReference type="InterPro" id="IPR014140">
    <property type="entry name" value="DNA_helicase_suAddB"/>
</dbReference>
<feature type="domain" description="PD-(D/E)XK endonuclease-like" evidence="15">
    <location>
        <begin position="829"/>
        <end position="1174"/>
    </location>
</feature>
<keyword evidence="5 14" id="KW-0227">DNA damage</keyword>
<evidence type="ECO:0000256" key="14">
    <source>
        <dbReference type="HAMAP-Rule" id="MF_01453"/>
    </source>
</evidence>
<dbReference type="Gene3D" id="3.90.320.10">
    <property type="match status" value="1"/>
</dbReference>
<keyword evidence="8 14" id="KW-0269">Exonuclease</keyword>
<comment type="function">
    <text evidence="14">The heterodimer acts as both an ATP-dependent DNA helicase and an ATP-dependent, dual-direction single-stranded exonuclease. Recognizes the chi site generating a DNA molecule suitable for the initiation of homologous recombination. This subunit has 5' -&gt; 3' nuclease activity but not helicase activity.</text>
</comment>
<evidence type="ECO:0000256" key="5">
    <source>
        <dbReference type="ARBA" id="ARBA00022763"/>
    </source>
</evidence>
<evidence type="ECO:0000256" key="2">
    <source>
        <dbReference type="ARBA" id="ARBA00022722"/>
    </source>
</evidence>
<feature type="binding site" evidence="14">
    <location>
        <position position="1167"/>
    </location>
    <ligand>
        <name>[4Fe-4S] cluster</name>
        <dbReference type="ChEBI" id="CHEBI:49883"/>
    </ligand>
</feature>
<evidence type="ECO:0000256" key="6">
    <source>
        <dbReference type="ARBA" id="ARBA00022801"/>
    </source>
</evidence>
<dbReference type="AlphaFoldDB" id="A0A0R2HWE9"/>
<dbReference type="InterPro" id="IPR027417">
    <property type="entry name" value="P-loop_NTPase"/>
</dbReference>
<dbReference type="GO" id="GO:0005524">
    <property type="term" value="F:ATP binding"/>
    <property type="evidence" value="ECO:0007669"/>
    <property type="project" value="UniProtKB-UniRule"/>
</dbReference>
<dbReference type="Gene3D" id="3.40.50.300">
    <property type="entry name" value="P-loop containing nucleotide triphosphate hydrolases"/>
    <property type="match status" value="4"/>
</dbReference>
<keyword evidence="3 14" id="KW-0479">Metal-binding</keyword>
<keyword evidence="11 14" id="KW-0411">Iron-sulfur</keyword>
<dbReference type="Pfam" id="PF21445">
    <property type="entry name" value="ADDB_N"/>
    <property type="match status" value="1"/>
</dbReference>
<dbReference type="HAMAP" id="MF_01453">
    <property type="entry name" value="AddB_type2"/>
    <property type="match status" value="1"/>
</dbReference>
<comment type="caution">
    <text evidence="17">The sequence shown here is derived from an EMBL/GenBank/DDBJ whole genome shotgun (WGS) entry which is preliminary data.</text>
</comment>
<dbReference type="GO" id="GO:0046872">
    <property type="term" value="F:metal ion binding"/>
    <property type="evidence" value="ECO:0007669"/>
    <property type="project" value="UniProtKB-KW"/>
</dbReference>
<keyword evidence="6 14" id="KW-0378">Hydrolase</keyword>
<dbReference type="PATRIC" id="fig|1449336.4.peg.1877"/>
<dbReference type="Pfam" id="PF12705">
    <property type="entry name" value="PDDEXK_1"/>
    <property type="match status" value="1"/>
</dbReference>
<evidence type="ECO:0000313" key="18">
    <source>
        <dbReference type="Proteomes" id="UP000051658"/>
    </source>
</evidence>
<dbReference type="Gene3D" id="6.10.140.1030">
    <property type="match status" value="1"/>
</dbReference>
<keyword evidence="18" id="KW-1185">Reference proteome</keyword>
<dbReference type="GO" id="GO:0051539">
    <property type="term" value="F:4 iron, 4 sulfur cluster binding"/>
    <property type="evidence" value="ECO:0007669"/>
    <property type="project" value="UniProtKB-KW"/>
</dbReference>
<evidence type="ECO:0000256" key="1">
    <source>
        <dbReference type="ARBA" id="ARBA00022485"/>
    </source>
</evidence>
<dbReference type="NCBIfam" id="TIGR02773">
    <property type="entry name" value="addB_Gpos"/>
    <property type="match status" value="1"/>
</dbReference>
<evidence type="ECO:0000313" key="17">
    <source>
        <dbReference type="EMBL" id="KRN54260.1"/>
    </source>
</evidence>
<comment type="subunit">
    <text evidence="14">Heterodimer of AddA and RexB.</text>
</comment>
<evidence type="ECO:0000256" key="12">
    <source>
        <dbReference type="ARBA" id="ARBA00023125"/>
    </source>
</evidence>
<proteinExistence type="inferred from homology"/>
<comment type="miscellaneous">
    <text evidence="14">Despite having helicase-like domains, this subunit does not have helicase activity.</text>
</comment>
<dbReference type="SUPFAM" id="SSF52540">
    <property type="entry name" value="P-loop containing nucleoside triphosphate hydrolases"/>
    <property type="match status" value="1"/>
</dbReference>
<comment type="similarity">
    <text evidence="14">Belongs to the helicase family. AddB/RexB type 2 subfamily.</text>
</comment>
<evidence type="ECO:0000256" key="10">
    <source>
        <dbReference type="ARBA" id="ARBA00023004"/>
    </source>
</evidence>
<dbReference type="InterPro" id="IPR011604">
    <property type="entry name" value="PDDEXK-like_dom_sf"/>
</dbReference>
<keyword evidence="4 14" id="KW-0547">Nucleotide-binding</keyword>
<dbReference type="GO" id="GO:0003690">
    <property type="term" value="F:double-stranded DNA binding"/>
    <property type="evidence" value="ECO:0007669"/>
    <property type="project" value="UniProtKB-UniRule"/>
</dbReference>
<dbReference type="GO" id="GO:0004386">
    <property type="term" value="F:helicase activity"/>
    <property type="evidence" value="ECO:0007669"/>
    <property type="project" value="UniProtKB-KW"/>
</dbReference>
<keyword evidence="9 14" id="KW-0067">ATP-binding</keyword>
<evidence type="ECO:0000256" key="11">
    <source>
        <dbReference type="ARBA" id="ARBA00023014"/>
    </source>
</evidence>
<comment type="cofactor">
    <cofactor evidence="14">
        <name>[4Fe-4S] cluster</name>
        <dbReference type="ChEBI" id="CHEBI:49883"/>
    </cofactor>
    <text evidence="14">Binds 1 [4Fe-4S] cluster.</text>
</comment>
<organism evidence="17 18">
    <name type="scientific">Carnobacterium divergens DSM 20623</name>
    <dbReference type="NCBI Taxonomy" id="1449336"/>
    <lineage>
        <taxon>Bacteria</taxon>
        <taxon>Bacillati</taxon>
        <taxon>Bacillota</taxon>
        <taxon>Bacilli</taxon>
        <taxon>Lactobacillales</taxon>
        <taxon>Carnobacteriaceae</taxon>
        <taxon>Carnobacterium</taxon>
    </lineage>
</organism>
<evidence type="ECO:0000256" key="3">
    <source>
        <dbReference type="ARBA" id="ARBA00022723"/>
    </source>
</evidence>
<dbReference type="InterPro" id="IPR014141">
    <property type="entry name" value="DNA_helicase_suRexB"/>
</dbReference>
<evidence type="ECO:0000256" key="8">
    <source>
        <dbReference type="ARBA" id="ARBA00022839"/>
    </source>
</evidence>
<dbReference type="InterPro" id="IPR049035">
    <property type="entry name" value="ADDB_N"/>
</dbReference>
<dbReference type="PANTHER" id="PTHR30591">
    <property type="entry name" value="RECBCD ENZYME SUBUNIT RECC"/>
    <property type="match status" value="1"/>
</dbReference>
<evidence type="ECO:0000259" key="15">
    <source>
        <dbReference type="Pfam" id="PF12705"/>
    </source>
</evidence>
<comment type="cofactor">
    <cofactor evidence="14">
        <name>Mg(2+)</name>
        <dbReference type="ChEBI" id="CHEBI:18420"/>
    </cofactor>
</comment>
<dbReference type="EC" id="3.1.-.-" evidence="14"/>
<dbReference type="InterPro" id="IPR038726">
    <property type="entry name" value="PDDEXK_AddAB-type"/>
</dbReference>